<evidence type="ECO:0000313" key="1">
    <source>
        <dbReference type="EMBL" id="QCD47008.1"/>
    </source>
</evidence>
<organism evidence="1 2">
    <name type="scientific">Campylobacter rectus</name>
    <name type="common">Wolinella recta</name>
    <dbReference type="NCBI Taxonomy" id="203"/>
    <lineage>
        <taxon>Bacteria</taxon>
        <taxon>Pseudomonadati</taxon>
        <taxon>Campylobacterota</taxon>
        <taxon>Epsilonproteobacteria</taxon>
        <taxon>Campylobacterales</taxon>
        <taxon>Campylobacteraceae</taxon>
        <taxon>Campylobacter</taxon>
    </lineage>
</organism>
<gene>
    <name evidence="1" type="ORF">CRECT_1354</name>
</gene>
<protein>
    <submittedName>
        <fullName evidence="1">Uncharacterized protein</fullName>
    </submittedName>
</protein>
<dbReference type="KEGG" id="crx:CRECT_1354"/>
<accession>A0A6G5QMS2</accession>
<reference evidence="1 2" key="1">
    <citation type="submission" date="2016-07" db="EMBL/GenBank/DDBJ databases">
        <title>Comparative genomics of the Campylobacter concisus group.</title>
        <authorList>
            <person name="Miller W.G."/>
            <person name="Yee E."/>
            <person name="Chapman M.H."/>
            <person name="Huynh S."/>
            <person name="Bono J.L."/>
            <person name="On S.L.W."/>
            <person name="StLeger J."/>
            <person name="Foster G."/>
            <person name="Parker C.T."/>
        </authorList>
    </citation>
    <scope>NUCLEOTIDE SEQUENCE [LARGE SCALE GENOMIC DNA]</scope>
    <source>
        <strain evidence="1 2">ATCC 33238</strain>
    </source>
</reference>
<sequence>MDVTTKELSDILSLTQRRIQDLENEGVITKIGRNKWDLKECVQSYIEYKIANATSTYGLTEARAQKEFADAEIKKLILAEKKGEVVPIFKLEKDLSDIASTLSNRLYNLPNKIKMRVNLSDETQNALNYEIEETLKELKESKIYKQYA</sequence>
<proteinExistence type="predicted"/>
<name>A0A6G5QMS2_CAMRE</name>
<dbReference type="AlphaFoldDB" id="A0A6G5QMS2"/>
<dbReference type="Proteomes" id="UP000502377">
    <property type="component" value="Chromosome"/>
</dbReference>
<dbReference type="RefSeq" id="WP_002944574.1">
    <property type="nucleotide sequence ID" value="NZ_CP012543.1"/>
</dbReference>
<evidence type="ECO:0000313" key="2">
    <source>
        <dbReference type="Proteomes" id="UP000502377"/>
    </source>
</evidence>
<dbReference type="EMBL" id="CP012543">
    <property type="protein sequence ID" value="QCD47008.1"/>
    <property type="molecule type" value="Genomic_DNA"/>
</dbReference>